<dbReference type="Proteomes" id="UP000230002">
    <property type="component" value="Unassembled WGS sequence"/>
</dbReference>
<name>A0A2G8S2Y3_9APHY</name>
<reference evidence="2 3" key="1">
    <citation type="journal article" date="2015" name="Sci. Rep.">
        <title>Chromosome-level genome map provides insights into diverse defense mechanisms in the medicinal fungus Ganoderma sinense.</title>
        <authorList>
            <person name="Zhu Y."/>
            <person name="Xu J."/>
            <person name="Sun C."/>
            <person name="Zhou S."/>
            <person name="Xu H."/>
            <person name="Nelson D.R."/>
            <person name="Qian J."/>
            <person name="Song J."/>
            <person name="Luo H."/>
            <person name="Xiang L."/>
            <person name="Li Y."/>
            <person name="Xu Z."/>
            <person name="Ji A."/>
            <person name="Wang L."/>
            <person name="Lu S."/>
            <person name="Hayward A."/>
            <person name="Sun W."/>
            <person name="Li X."/>
            <person name="Schwartz D.C."/>
            <person name="Wang Y."/>
            <person name="Chen S."/>
        </authorList>
    </citation>
    <scope>NUCLEOTIDE SEQUENCE [LARGE SCALE GENOMIC DNA]</scope>
    <source>
        <strain evidence="2 3">ZZ0214-1</strain>
    </source>
</reference>
<dbReference type="EMBL" id="AYKW01000028">
    <property type="protein sequence ID" value="PIL28143.1"/>
    <property type="molecule type" value="Genomic_DNA"/>
</dbReference>
<organism evidence="2 3">
    <name type="scientific">Ganoderma sinense ZZ0214-1</name>
    <dbReference type="NCBI Taxonomy" id="1077348"/>
    <lineage>
        <taxon>Eukaryota</taxon>
        <taxon>Fungi</taxon>
        <taxon>Dikarya</taxon>
        <taxon>Basidiomycota</taxon>
        <taxon>Agaricomycotina</taxon>
        <taxon>Agaricomycetes</taxon>
        <taxon>Polyporales</taxon>
        <taxon>Polyporaceae</taxon>
        <taxon>Ganoderma</taxon>
    </lineage>
</organism>
<accession>A0A2G8S2Y3</accession>
<evidence type="ECO:0000256" key="1">
    <source>
        <dbReference type="SAM" id="MobiDB-lite"/>
    </source>
</evidence>
<feature type="region of interest" description="Disordered" evidence="1">
    <location>
        <begin position="89"/>
        <end position="144"/>
    </location>
</feature>
<sequence>MKSTTSKHLQDRRRSGPAGVDCIGDFATAERGYLLVFSHVIVRNNRSLSALLHSLRMHCARSIGFGGPLSTPLAEVTHDEVLEIFDRALGRDTSGDGPRPFDPPCLRRTTGIGSAPDAEGGTCEGSGLKTWKRKRDSVTTRTRP</sequence>
<evidence type="ECO:0000313" key="2">
    <source>
        <dbReference type="EMBL" id="PIL28143.1"/>
    </source>
</evidence>
<proteinExistence type="predicted"/>
<dbReference type="AlphaFoldDB" id="A0A2G8S2Y3"/>
<protein>
    <submittedName>
        <fullName evidence="2">Uncharacterized protein</fullName>
    </submittedName>
</protein>
<gene>
    <name evidence="2" type="ORF">GSI_09794</name>
</gene>
<keyword evidence="3" id="KW-1185">Reference proteome</keyword>
<evidence type="ECO:0000313" key="3">
    <source>
        <dbReference type="Proteomes" id="UP000230002"/>
    </source>
</evidence>
<comment type="caution">
    <text evidence="2">The sequence shown here is derived from an EMBL/GenBank/DDBJ whole genome shotgun (WGS) entry which is preliminary data.</text>
</comment>